<dbReference type="EMBL" id="UINC01014212">
    <property type="protein sequence ID" value="SVA60812.1"/>
    <property type="molecule type" value="Genomic_DNA"/>
</dbReference>
<dbReference type="InterPro" id="IPR018247">
    <property type="entry name" value="EF_Hand_1_Ca_BS"/>
</dbReference>
<reference evidence="2" key="1">
    <citation type="submission" date="2018-05" db="EMBL/GenBank/DDBJ databases">
        <authorList>
            <person name="Lanie J.A."/>
            <person name="Ng W.-L."/>
            <person name="Kazmierczak K.M."/>
            <person name="Andrzejewski T.M."/>
            <person name="Davidsen T.M."/>
            <person name="Wayne K.J."/>
            <person name="Tettelin H."/>
            <person name="Glass J.I."/>
            <person name="Rusch D."/>
            <person name="Podicherti R."/>
            <person name="Tsui H.-C.T."/>
            <person name="Winkler M.E."/>
        </authorList>
    </citation>
    <scope>NUCLEOTIDE SEQUENCE</scope>
</reference>
<protein>
    <submittedName>
        <fullName evidence="2">Uncharacterized protein</fullName>
    </submittedName>
</protein>
<keyword evidence="1" id="KW-0472">Membrane</keyword>
<name>A0A381X8D7_9ZZZZ</name>
<sequence length="394" mass="45676">LKKISSIFYFIILLIIFFFQLGKGYSLDYKFYGHVQPEISSFINGKGKHNQPNEKESVYVNINFISYIQDDLAKITINPIARYDHQDNNRTYIDLNRLKYEYFFDNVTFKIGNEIVFWGVNESFHVVDIINQSNITENLAGTKKLGQPMLALSLYEEIGDINLYIMPYFRERIFPGNKGRPRYAVEIDEDAVTYESSKKEKRIDLAIRYSKVIEDFDIGFSHFHGNARDPELNINQSTLKLNPYYPILTQTSMDIQATKKSWLYKLEALTAKIQSERHVRAAGGFEYTFYGIKDTSQDLGIVAEYLFDDRNSHPFNNEVALAIRWTKNDISSTALLAGANIDMRGNSNQFFCEYEKRLKDDIKLFVDLSMNGHIDSNDFTYAFKDDSNLTIKIA</sequence>
<proteinExistence type="predicted"/>
<feature type="transmembrane region" description="Helical" evidence="1">
    <location>
        <begin position="6"/>
        <end position="22"/>
    </location>
</feature>
<evidence type="ECO:0000256" key="1">
    <source>
        <dbReference type="SAM" id="Phobius"/>
    </source>
</evidence>
<keyword evidence="1" id="KW-0812">Transmembrane</keyword>
<feature type="non-terminal residue" evidence="2">
    <location>
        <position position="1"/>
    </location>
</feature>
<organism evidence="2">
    <name type="scientific">marine metagenome</name>
    <dbReference type="NCBI Taxonomy" id="408172"/>
    <lineage>
        <taxon>unclassified sequences</taxon>
        <taxon>metagenomes</taxon>
        <taxon>ecological metagenomes</taxon>
    </lineage>
</organism>
<gene>
    <name evidence="2" type="ORF">METZ01_LOCUS113666</name>
</gene>
<keyword evidence="1" id="KW-1133">Transmembrane helix</keyword>
<feature type="non-terminal residue" evidence="2">
    <location>
        <position position="394"/>
    </location>
</feature>
<evidence type="ECO:0000313" key="2">
    <source>
        <dbReference type="EMBL" id="SVA60812.1"/>
    </source>
</evidence>
<dbReference type="PROSITE" id="PS00018">
    <property type="entry name" value="EF_HAND_1"/>
    <property type="match status" value="1"/>
</dbReference>
<accession>A0A381X8D7</accession>
<dbReference type="AlphaFoldDB" id="A0A381X8D7"/>